<dbReference type="PANTHER" id="PTHR43811">
    <property type="entry name" value="FKBP-TYPE PEPTIDYL-PROLYL CIS-TRANS ISOMERASE FKPA"/>
    <property type="match status" value="1"/>
</dbReference>
<dbReference type="Proteomes" id="UP001596958">
    <property type="component" value="Unassembled WGS sequence"/>
</dbReference>
<organism evidence="8 9">
    <name type="scientific">Mucilaginibacter calamicampi</name>
    <dbReference type="NCBI Taxonomy" id="1302352"/>
    <lineage>
        <taxon>Bacteria</taxon>
        <taxon>Pseudomonadati</taxon>
        <taxon>Bacteroidota</taxon>
        <taxon>Sphingobacteriia</taxon>
        <taxon>Sphingobacteriales</taxon>
        <taxon>Sphingobacteriaceae</taxon>
        <taxon>Mucilaginibacter</taxon>
    </lineage>
</organism>
<dbReference type="PROSITE" id="PS51257">
    <property type="entry name" value="PROKAR_LIPOPROTEIN"/>
    <property type="match status" value="1"/>
</dbReference>
<dbReference type="RefSeq" id="WP_377101947.1">
    <property type="nucleotide sequence ID" value="NZ_JBHTHU010000021.1"/>
</dbReference>
<dbReference type="GO" id="GO:0003755">
    <property type="term" value="F:peptidyl-prolyl cis-trans isomerase activity"/>
    <property type="evidence" value="ECO:0007669"/>
    <property type="project" value="UniProtKB-EC"/>
</dbReference>
<dbReference type="EMBL" id="JBHTHU010000021">
    <property type="protein sequence ID" value="MFD0751658.1"/>
    <property type="molecule type" value="Genomic_DNA"/>
</dbReference>
<protein>
    <recommendedName>
        <fullName evidence="6">Peptidyl-prolyl cis-trans isomerase</fullName>
        <ecNumber evidence="6">5.2.1.8</ecNumber>
    </recommendedName>
</protein>
<evidence type="ECO:0000313" key="9">
    <source>
        <dbReference type="Proteomes" id="UP001596958"/>
    </source>
</evidence>
<sequence length="156" mass="17162">MKRYLLFFCLIITTLSACKKTEKFDAEAQAKLDDAQIVAYLAKNNITAVKDASGLYYQIITPGSSEKPTLNNGPYITYKGSLMSNGTVFEDRSTSPQYFSVLDGLIEGWKIGLPKIGKGGRIMLFIPSGLGYKNQDNSSIPANSVLIFDITLINFN</sequence>
<dbReference type="Gene3D" id="3.10.50.40">
    <property type="match status" value="1"/>
</dbReference>
<reference evidence="9" key="1">
    <citation type="journal article" date="2019" name="Int. J. Syst. Evol. Microbiol.">
        <title>The Global Catalogue of Microorganisms (GCM) 10K type strain sequencing project: providing services to taxonomists for standard genome sequencing and annotation.</title>
        <authorList>
            <consortium name="The Broad Institute Genomics Platform"/>
            <consortium name="The Broad Institute Genome Sequencing Center for Infectious Disease"/>
            <person name="Wu L."/>
            <person name="Ma J."/>
        </authorList>
    </citation>
    <scope>NUCLEOTIDE SEQUENCE [LARGE SCALE GENOMIC DNA]</scope>
    <source>
        <strain evidence="9">CCUG 63418</strain>
    </source>
</reference>
<dbReference type="Pfam" id="PF00254">
    <property type="entry name" value="FKBP_C"/>
    <property type="match status" value="1"/>
</dbReference>
<name>A0ABW2YYU5_9SPHI</name>
<comment type="catalytic activity">
    <reaction evidence="1 5 6">
        <text>[protein]-peptidylproline (omega=180) = [protein]-peptidylproline (omega=0)</text>
        <dbReference type="Rhea" id="RHEA:16237"/>
        <dbReference type="Rhea" id="RHEA-COMP:10747"/>
        <dbReference type="Rhea" id="RHEA-COMP:10748"/>
        <dbReference type="ChEBI" id="CHEBI:83833"/>
        <dbReference type="ChEBI" id="CHEBI:83834"/>
        <dbReference type="EC" id="5.2.1.8"/>
    </reaction>
</comment>
<evidence type="ECO:0000256" key="1">
    <source>
        <dbReference type="ARBA" id="ARBA00000971"/>
    </source>
</evidence>
<proteinExistence type="inferred from homology"/>
<dbReference type="PROSITE" id="PS50059">
    <property type="entry name" value="FKBP_PPIASE"/>
    <property type="match status" value="1"/>
</dbReference>
<dbReference type="SUPFAM" id="SSF54534">
    <property type="entry name" value="FKBP-like"/>
    <property type="match status" value="1"/>
</dbReference>
<keyword evidence="9" id="KW-1185">Reference proteome</keyword>
<dbReference type="InterPro" id="IPR046357">
    <property type="entry name" value="PPIase_dom_sf"/>
</dbReference>
<gene>
    <name evidence="8" type="ORF">ACFQZS_16020</name>
</gene>
<dbReference type="EC" id="5.2.1.8" evidence="6"/>
<evidence type="ECO:0000313" key="8">
    <source>
        <dbReference type="EMBL" id="MFD0751658.1"/>
    </source>
</evidence>
<feature type="domain" description="PPIase FKBP-type" evidence="7">
    <location>
        <begin position="71"/>
        <end position="156"/>
    </location>
</feature>
<evidence type="ECO:0000256" key="6">
    <source>
        <dbReference type="RuleBase" id="RU003915"/>
    </source>
</evidence>
<comment type="similarity">
    <text evidence="2 6">Belongs to the FKBP-type PPIase family.</text>
</comment>
<evidence type="ECO:0000259" key="7">
    <source>
        <dbReference type="PROSITE" id="PS50059"/>
    </source>
</evidence>
<keyword evidence="4 5" id="KW-0413">Isomerase</keyword>
<evidence type="ECO:0000256" key="4">
    <source>
        <dbReference type="ARBA" id="ARBA00023235"/>
    </source>
</evidence>
<comment type="caution">
    <text evidence="8">The sequence shown here is derived from an EMBL/GenBank/DDBJ whole genome shotgun (WGS) entry which is preliminary data.</text>
</comment>
<dbReference type="InterPro" id="IPR001179">
    <property type="entry name" value="PPIase_FKBP_dom"/>
</dbReference>
<accession>A0ABW2YYU5</accession>
<keyword evidence="3 5" id="KW-0697">Rotamase</keyword>
<evidence type="ECO:0000256" key="5">
    <source>
        <dbReference type="PROSITE-ProRule" id="PRU00277"/>
    </source>
</evidence>
<dbReference type="PANTHER" id="PTHR43811:SF19">
    <property type="entry name" value="39 KDA FK506-BINDING NUCLEAR PROTEIN"/>
    <property type="match status" value="1"/>
</dbReference>
<evidence type="ECO:0000256" key="2">
    <source>
        <dbReference type="ARBA" id="ARBA00006577"/>
    </source>
</evidence>
<evidence type="ECO:0000256" key="3">
    <source>
        <dbReference type="ARBA" id="ARBA00023110"/>
    </source>
</evidence>